<dbReference type="InterPro" id="IPR050109">
    <property type="entry name" value="HTH-type_TetR-like_transc_reg"/>
</dbReference>
<sequence>MRADVARNNQKIFEKAREAVGAGETDLKLNELARRAGVGVGTVYRLFPTPRAMLEAVVEEAVTDLNRVAAEAVADPDPRRGLDAFLRAALTAALDQPGLFDVLITVEDERESLREAKGELVAAASRLLGRARPETPLTGENLLKLLCGLIHAVTEHPAERRRAAADAYLLLLRNGLAPGPSA</sequence>
<evidence type="ECO:0000256" key="3">
    <source>
        <dbReference type="ARBA" id="ARBA00023163"/>
    </source>
</evidence>
<dbReference type="EMBL" id="JAUUCC010000026">
    <property type="protein sequence ID" value="MEE2051261.1"/>
    <property type="molecule type" value="Genomic_DNA"/>
</dbReference>
<protein>
    <submittedName>
        <fullName evidence="6">TetR/AcrR family transcriptional regulator</fullName>
    </submittedName>
</protein>
<keyword evidence="2 4" id="KW-0238">DNA-binding</keyword>
<dbReference type="RefSeq" id="WP_330158405.1">
    <property type="nucleotide sequence ID" value="NZ_BAAAJA010000016.1"/>
</dbReference>
<evidence type="ECO:0000259" key="5">
    <source>
        <dbReference type="PROSITE" id="PS50977"/>
    </source>
</evidence>
<dbReference type="InterPro" id="IPR009057">
    <property type="entry name" value="Homeodomain-like_sf"/>
</dbReference>
<organism evidence="6 7">
    <name type="scientific">Nocardiopsis tropica</name>
    <dbReference type="NCBI Taxonomy" id="109330"/>
    <lineage>
        <taxon>Bacteria</taxon>
        <taxon>Bacillati</taxon>
        <taxon>Actinomycetota</taxon>
        <taxon>Actinomycetes</taxon>
        <taxon>Streptosporangiales</taxon>
        <taxon>Nocardiopsidaceae</taxon>
        <taxon>Nocardiopsis</taxon>
    </lineage>
</organism>
<gene>
    <name evidence="6" type="ORF">Q8A49_12235</name>
</gene>
<accession>A0ABU7KPS0</accession>
<feature type="DNA-binding region" description="H-T-H motif" evidence="4">
    <location>
        <begin position="28"/>
        <end position="47"/>
    </location>
</feature>
<keyword evidence="3" id="KW-0804">Transcription</keyword>
<dbReference type="PANTHER" id="PTHR30055">
    <property type="entry name" value="HTH-TYPE TRANSCRIPTIONAL REGULATOR RUTR"/>
    <property type="match status" value="1"/>
</dbReference>
<keyword evidence="1" id="KW-0805">Transcription regulation</keyword>
<evidence type="ECO:0000256" key="1">
    <source>
        <dbReference type="ARBA" id="ARBA00023015"/>
    </source>
</evidence>
<name>A0ABU7KPS0_9ACTN</name>
<evidence type="ECO:0000256" key="4">
    <source>
        <dbReference type="PROSITE-ProRule" id="PRU00335"/>
    </source>
</evidence>
<dbReference type="Pfam" id="PF00440">
    <property type="entry name" value="TetR_N"/>
    <property type="match status" value="1"/>
</dbReference>
<evidence type="ECO:0000313" key="6">
    <source>
        <dbReference type="EMBL" id="MEE2051261.1"/>
    </source>
</evidence>
<dbReference type="Gene3D" id="1.10.357.10">
    <property type="entry name" value="Tetracycline Repressor, domain 2"/>
    <property type="match status" value="1"/>
</dbReference>
<dbReference type="SUPFAM" id="SSF46689">
    <property type="entry name" value="Homeodomain-like"/>
    <property type="match status" value="1"/>
</dbReference>
<comment type="caution">
    <text evidence="6">The sequence shown here is derived from an EMBL/GenBank/DDBJ whole genome shotgun (WGS) entry which is preliminary data.</text>
</comment>
<dbReference type="InterPro" id="IPR001647">
    <property type="entry name" value="HTH_TetR"/>
</dbReference>
<proteinExistence type="predicted"/>
<reference evidence="6 7" key="1">
    <citation type="submission" date="2023-07" db="EMBL/GenBank/DDBJ databases">
        <authorList>
            <person name="Girao M."/>
            <person name="Carvalho M.F."/>
        </authorList>
    </citation>
    <scope>NUCLEOTIDE SEQUENCE [LARGE SCALE GENOMIC DNA]</scope>
    <source>
        <strain evidence="6 7">66/93</strain>
    </source>
</reference>
<dbReference type="Proteomes" id="UP001348641">
    <property type="component" value="Unassembled WGS sequence"/>
</dbReference>
<dbReference type="PANTHER" id="PTHR30055:SF234">
    <property type="entry name" value="HTH-TYPE TRANSCRIPTIONAL REGULATOR BETI"/>
    <property type="match status" value="1"/>
</dbReference>
<evidence type="ECO:0000313" key="7">
    <source>
        <dbReference type="Proteomes" id="UP001348641"/>
    </source>
</evidence>
<evidence type="ECO:0000256" key="2">
    <source>
        <dbReference type="ARBA" id="ARBA00023125"/>
    </source>
</evidence>
<feature type="domain" description="HTH tetR-type" evidence="5">
    <location>
        <begin position="6"/>
        <end position="65"/>
    </location>
</feature>
<dbReference type="PROSITE" id="PS50977">
    <property type="entry name" value="HTH_TETR_2"/>
    <property type="match status" value="1"/>
</dbReference>